<dbReference type="CDD" id="cd22160">
    <property type="entry name" value="F-box_AtFBL13-like"/>
    <property type="match status" value="1"/>
</dbReference>
<sequence length="1184" mass="129731">MKLQALIFLSLTLLLGISAEQCGSQAGGAVCPNGLCCSQYGWCGTTSDYCATGCQSQCGSTPNPTPTPTPSGGGGGGDISSLISSSVFDQMLKYRNDARCQSNGFYTYDAFVAAARSFNGFGTTGDDATRKRELAAFLAQTSHETTGGWESAPDGPYAWGYCFVNEINQDVYCSSNQYPCAAGKKYYGRGPIQLTHNYNYGQAGQALGQDLINNPDLVATDPVVSFRTAIWFWMTPQSNKPSSHDVITGTWSPSSADTSAGRVPGYGVITNIINGGLECGKGQDDRVASRIGFYRRYCEILGLQTLILLSLSLLIGISAEQCGRQAGGAVCPAPTPTPSGGGDISSLVSSSVFDQMLKYRNDGRCPSHGFYKYDAFIAAARSFNGFGTTGDVATRKKELAAFLAQTSHETTGGWASAPDGPYAWGYCFVNESNQDVYCTPSGQYPCAAGKKYYGRGPIQLTYNYNYGQAGKAIGNDLIKNPDLVATDPVVSFKTAIWFWMTPQGNKPSSHDVITGRWSPSSADRSAGRVPGYGVVTNIINGGLECGKGQDARVASRIGFYRRWIGSNLALVFLVTIMGAGTATLYQTLAVIERVGNEVELSVVVGERHERLVVEEVKDARGGGLGGDAKFGEGWVSAIRLKMGVERLFCIRQMEEGSMENPTASTYDKKQDKAPMNLGDKGETSNPLEDRISQLPDAILVDIISPLRIKEVARTSVLSKRWRYLWTHATRLNFDHHDGEHPRTSTRTTTVNPSERRRLEEATNRRQRIRQSHQGLTSLNLGEFRGGSSSAGSGSRSRHPDGISRLIGPPSPPPCTVVTKVLQSHQGPTVDGVRICGSCYSSDNVDDFIEFAIQKKVQRLEIDKSKEKDTKSWEKPFNNPLGVSRIKSLRHLSLKYIPITDEVVGLVLSECQLLEHLSICRSSDLYAVKAVGSSLRLKFLQISYCGGIVRVDISAPNLVSFIYRGQNVYRRGIVLKHAPKLVYVSLSEDEPDSITKHLLSISARLSYLQTLHLWMNLRRTNVMLPQFPELTSLKDLSLTVHAKNYGPSLLDMTSLLEQSPFLQRLTFQLQWGYVREGYTRNLQEIKRCRHQCLKVVRFSGFIGMGGSIIDTEFAMYLVENAVVLEKFIIELEKVELAYILPEFATTEEKLEATKEHALQLIGTQLPPGAEFNYNYGQAGKDSERI</sequence>
<evidence type="ECO:0000256" key="9">
    <source>
        <dbReference type="ARBA" id="ARBA00023157"/>
    </source>
</evidence>
<dbReference type="InterPro" id="IPR036047">
    <property type="entry name" value="F-box-like_dom_sf"/>
</dbReference>
<keyword evidence="9 13" id="KW-1015">Disulfide bond</keyword>
<dbReference type="Gene3D" id="3.30.20.10">
    <property type="entry name" value="Endochitinase, domain 2"/>
    <property type="match status" value="2"/>
</dbReference>
<organism evidence="19 20">
    <name type="scientific">Malus domestica</name>
    <name type="common">Apple</name>
    <name type="synonym">Pyrus malus</name>
    <dbReference type="NCBI Taxonomy" id="3750"/>
    <lineage>
        <taxon>Eukaryota</taxon>
        <taxon>Viridiplantae</taxon>
        <taxon>Streptophyta</taxon>
        <taxon>Embryophyta</taxon>
        <taxon>Tracheophyta</taxon>
        <taxon>Spermatophyta</taxon>
        <taxon>Magnoliopsida</taxon>
        <taxon>eudicotyledons</taxon>
        <taxon>Gunneridae</taxon>
        <taxon>Pentapetalae</taxon>
        <taxon>rosids</taxon>
        <taxon>fabids</taxon>
        <taxon>Rosales</taxon>
        <taxon>Rosaceae</taxon>
        <taxon>Amygdaloideae</taxon>
        <taxon>Maleae</taxon>
        <taxon>Malus</taxon>
    </lineage>
</organism>
<keyword evidence="6" id="KW-0378">Hydrolase</keyword>
<proteinExistence type="inferred from homology"/>
<evidence type="ECO:0000256" key="4">
    <source>
        <dbReference type="ARBA" id="ARBA00022669"/>
    </source>
</evidence>
<dbReference type="FunFam" id="3.30.60.10:FF:000001">
    <property type="entry name" value="Basic endochitinase"/>
    <property type="match status" value="1"/>
</dbReference>
<evidence type="ECO:0000256" key="8">
    <source>
        <dbReference type="ARBA" id="ARBA00023024"/>
    </source>
</evidence>
<keyword evidence="15" id="KW-0812">Transmembrane</keyword>
<feature type="domain" description="F-box" evidence="17">
    <location>
        <begin position="688"/>
        <end position="736"/>
    </location>
</feature>
<feature type="compositionally biased region" description="Low complexity" evidence="14">
    <location>
        <begin position="785"/>
        <end position="794"/>
    </location>
</feature>
<keyword evidence="8" id="KW-0146">Chitin degradation</keyword>
<dbReference type="InterPro" id="IPR001810">
    <property type="entry name" value="F-box_dom"/>
</dbReference>
<evidence type="ECO:0000256" key="1">
    <source>
        <dbReference type="ARBA" id="ARBA00000822"/>
    </source>
</evidence>
<name>A0A498KG52_MALDO</name>
<dbReference type="CDD" id="cd06921">
    <property type="entry name" value="ChtBD1_GH19_hevein"/>
    <property type="match status" value="1"/>
</dbReference>
<keyword evidence="5 16" id="KW-0732">Signal</keyword>
<dbReference type="InterPro" id="IPR023346">
    <property type="entry name" value="Lysozyme-like_dom_sf"/>
</dbReference>
<dbReference type="InterPro" id="IPR000726">
    <property type="entry name" value="Glyco_hydro_19_cat"/>
</dbReference>
<keyword evidence="15" id="KW-0472">Membrane</keyword>
<comment type="catalytic activity">
    <reaction evidence="1">
        <text>Random endo-hydrolysis of N-acetyl-beta-D-glucosaminide (1-&gt;4)-beta-linkages in chitin and chitodextrins.</text>
        <dbReference type="EC" id="3.2.1.14"/>
    </reaction>
</comment>
<dbReference type="SUPFAM" id="SSF52047">
    <property type="entry name" value="RNI-like"/>
    <property type="match status" value="1"/>
</dbReference>
<feature type="domain" description="Chitin-binding type-1" evidence="18">
    <location>
        <begin position="19"/>
        <end position="60"/>
    </location>
</feature>
<keyword evidence="15" id="KW-1133">Transmembrane helix</keyword>
<dbReference type="Proteomes" id="UP000290289">
    <property type="component" value="Chromosome 2"/>
</dbReference>
<dbReference type="InterPro" id="IPR032675">
    <property type="entry name" value="LRR_dom_sf"/>
</dbReference>
<gene>
    <name evidence="19" type="ORF">DVH24_018409</name>
</gene>
<evidence type="ECO:0000313" key="19">
    <source>
        <dbReference type="EMBL" id="RXI06367.1"/>
    </source>
</evidence>
<evidence type="ECO:0000313" key="20">
    <source>
        <dbReference type="Proteomes" id="UP000290289"/>
    </source>
</evidence>
<dbReference type="FunFam" id="3.30.20.10:FF:000001">
    <property type="entry name" value="Endochitinase (Chitinase)"/>
    <property type="match status" value="2"/>
</dbReference>
<dbReference type="GO" id="GO:0000272">
    <property type="term" value="P:polysaccharide catabolic process"/>
    <property type="evidence" value="ECO:0007669"/>
    <property type="project" value="UniProtKB-KW"/>
</dbReference>
<feature type="disulfide bond" evidence="13">
    <location>
        <begin position="36"/>
        <end position="50"/>
    </location>
</feature>
<feature type="compositionally biased region" description="Basic and acidic residues" evidence="14">
    <location>
        <begin position="753"/>
        <end position="763"/>
    </location>
</feature>
<feature type="disulfide bond" evidence="13">
    <location>
        <begin position="31"/>
        <end position="43"/>
    </location>
</feature>
<evidence type="ECO:0000256" key="13">
    <source>
        <dbReference type="PROSITE-ProRule" id="PRU00261"/>
    </source>
</evidence>
<feature type="transmembrane region" description="Helical" evidence="15">
    <location>
        <begin position="300"/>
        <end position="319"/>
    </location>
</feature>
<dbReference type="InterPro" id="IPR055357">
    <property type="entry name" value="LRR_At1g61320_AtMIF1"/>
</dbReference>
<evidence type="ECO:0000256" key="2">
    <source>
        <dbReference type="ARBA" id="ARBA00009373"/>
    </source>
</evidence>
<dbReference type="SUPFAM" id="SSF57016">
    <property type="entry name" value="Plant lectins/antimicrobial peptides"/>
    <property type="match status" value="1"/>
</dbReference>
<dbReference type="Gene3D" id="1.10.530.10">
    <property type="match status" value="2"/>
</dbReference>
<feature type="compositionally biased region" description="Basic and acidic residues" evidence="14">
    <location>
        <begin position="733"/>
        <end position="742"/>
    </location>
</feature>
<evidence type="ECO:0000256" key="16">
    <source>
        <dbReference type="SAM" id="SignalP"/>
    </source>
</evidence>
<dbReference type="SUPFAM" id="SSF53955">
    <property type="entry name" value="Lysozyme-like"/>
    <property type="match status" value="2"/>
</dbReference>
<comment type="similarity">
    <text evidence="2">Belongs to the glycosyl hydrolase 19 family. Chitinase class I subfamily.</text>
</comment>
<dbReference type="PROSITE" id="PS50181">
    <property type="entry name" value="FBOX"/>
    <property type="match status" value="1"/>
</dbReference>
<evidence type="ECO:0000256" key="3">
    <source>
        <dbReference type="ARBA" id="ARBA00012729"/>
    </source>
</evidence>
<dbReference type="PANTHER" id="PTHR22595:SF171">
    <property type="entry name" value="BASIC ENDOCHITINASE B"/>
    <property type="match status" value="1"/>
</dbReference>
<dbReference type="GO" id="GO:0006032">
    <property type="term" value="P:chitin catabolic process"/>
    <property type="evidence" value="ECO:0007669"/>
    <property type="project" value="UniProtKB-KW"/>
</dbReference>
<dbReference type="Gene3D" id="3.80.10.10">
    <property type="entry name" value="Ribonuclease Inhibitor"/>
    <property type="match status" value="1"/>
</dbReference>
<comment type="caution">
    <text evidence="19">The sequence shown here is derived from an EMBL/GenBank/DDBJ whole genome shotgun (WGS) entry which is preliminary data.</text>
</comment>
<dbReference type="PROSITE" id="PS50941">
    <property type="entry name" value="CHIT_BIND_I_2"/>
    <property type="match status" value="1"/>
</dbReference>
<dbReference type="Pfam" id="PF23622">
    <property type="entry name" value="LRR_At1g61320_AtMIF1"/>
    <property type="match status" value="1"/>
</dbReference>
<dbReference type="PROSITE" id="PS00773">
    <property type="entry name" value="CHITINASE_19_1"/>
    <property type="match status" value="1"/>
</dbReference>
<feature type="region of interest" description="Disordered" evidence="14">
    <location>
        <begin position="733"/>
        <end position="810"/>
    </location>
</feature>
<dbReference type="PANTHER" id="PTHR22595">
    <property type="entry name" value="CHITINASE-RELATED"/>
    <property type="match status" value="1"/>
</dbReference>
<accession>A0A498KG52</accession>
<dbReference type="InterPro" id="IPR053781">
    <property type="entry name" value="F-box_AtFBL13-like"/>
</dbReference>
<keyword evidence="4 13" id="KW-0147">Chitin-binding</keyword>
<dbReference type="InterPro" id="IPR018371">
    <property type="entry name" value="Chitin-binding_1_CS"/>
</dbReference>
<evidence type="ECO:0000256" key="5">
    <source>
        <dbReference type="ARBA" id="ARBA00022729"/>
    </source>
</evidence>
<dbReference type="AlphaFoldDB" id="A0A498KG52"/>
<evidence type="ECO:0000256" key="14">
    <source>
        <dbReference type="SAM" id="MobiDB-lite"/>
    </source>
</evidence>
<feature type="region of interest" description="Disordered" evidence="14">
    <location>
        <begin position="659"/>
        <end position="687"/>
    </location>
</feature>
<protein>
    <recommendedName>
        <fullName evidence="3">chitinase</fullName>
        <ecNumber evidence="3">3.2.1.14</ecNumber>
    </recommendedName>
</protein>
<evidence type="ECO:0000259" key="17">
    <source>
        <dbReference type="PROSITE" id="PS50181"/>
    </source>
</evidence>
<dbReference type="EMBL" id="RDQH01000328">
    <property type="protein sequence ID" value="RXI06367.1"/>
    <property type="molecule type" value="Genomic_DNA"/>
</dbReference>
<keyword evidence="12" id="KW-0624">Polysaccharide degradation</keyword>
<evidence type="ECO:0000256" key="10">
    <source>
        <dbReference type="ARBA" id="ARBA00023277"/>
    </source>
</evidence>
<dbReference type="Gene3D" id="3.30.60.10">
    <property type="entry name" value="Endochitinase-like"/>
    <property type="match status" value="1"/>
</dbReference>
<keyword evidence="10" id="KW-0119">Carbohydrate metabolism</keyword>
<evidence type="ECO:0000256" key="7">
    <source>
        <dbReference type="ARBA" id="ARBA00022821"/>
    </source>
</evidence>
<keyword evidence="11" id="KW-0326">Glycosidase</keyword>
<evidence type="ECO:0000256" key="12">
    <source>
        <dbReference type="ARBA" id="ARBA00023326"/>
    </source>
</evidence>
<feature type="chain" id="PRO_5019803604" description="chitinase" evidence="16">
    <location>
        <begin position="20"/>
        <end position="1184"/>
    </location>
</feature>
<feature type="disulfide bond" evidence="13">
    <location>
        <begin position="54"/>
        <end position="58"/>
    </location>
</feature>
<dbReference type="InterPro" id="IPR001002">
    <property type="entry name" value="Chitin-bd_1"/>
</dbReference>
<evidence type="ECO:0000256" key="6">
    <source>
        <dbReference type="ARBA" id="ARBA00022801"/>
    </source>
</evidence>
<dbReference type="Pfam" id="PF00646">
    <property type="entry name" value="F-box"/>
    <property type="match status" value="1"/>
</dbReference>
<feature type="transmembrane region" description="Helical" evidence="15">
    <location>
        <begin position="564"/>
        <end position="585"/>
    </location>
</feature>
<dbReference type="GO" id="GO:0016998">
    <property type="term" value="P:cell wall macromolecule catabolic process"/>
    <property type="evidence" value="ECO:0007669"/>
    <property type="project" value="InterPro"/>
</dbReference>
<evidence type="ECO:0000256" key="11">
    <source>
        <dbReference type="ARBA" id="ARBA00023295"/>
    </source>
</evidence>
<keyword evidence="7" id="KW-0611">Plant defense</keyword>
<dbReference type="Pfam" id="PF00182">
    <property type="entry name" value="Glyco_hydro_19"/>
    <property type="match status" value="2"/>
</dbReference>
<dbReference type="InterPro" id="IPR036861">
    <property type="entry name" value="Endochitinase-like_sf"/>
</dbReference>
<dbReference type="EC" id="3.2.1.14" evidence="3"/>
<dbReference type="GO" id="GO:0008843">
    <property type="term" value="F:endochitinase activity"/>
    <property type="evidence" value="ECO:0007669"/>
    <property type="project" value="UniProtKB-EC"/>
</dbReference>
<feature type="disulfide bond" evidence="13">
    <location>
        <begin position="22"/>
        <end position="37"/>
    </location>
</feature>
<dbReference type="PROSITE" id="PS00774">
    <property type="entry name" value="CHITINASE_19_2"/>
    <property type="match status" value="2"/>
</dbReference>
<dbReference type="Pfam" id="PF00187">
    <property type="entry name" value="Chitin_bind_1"/>
    <property type="match status" value="1"/>
</dbReference>
<evidence type="ECO:0000256" key="15">
    <source>
        <dbReference type="SAM" id="Phobius"/>
    </source>
</evidence>
<dbReference type="PRINTS" id="PR00451">
    <property type="entry name" value="CHITINBINDNG"/>
</dbReference>
<evidence type="ECO:0000259" key="18">
    <source>
        <dbReference type="PROSITE" id="PS50941"/>
    </source>
</evidence>
<dbReference type="SMART" id="SM00270">
    <property type="entry name" value="ChtBD1"/>
    <property type="match status" value="1"/>
</dbReference>
<dbReference type="CDD" id="cd00325">
    <property type="entry name" value="chitinase_GH19"/>
    <property type="match status" value="2"/>
</dbReference>
<feature type="signal peptide" evidence="16">
    <location>
        <begin position="1"/>
        <end position="19"/>
    </location>
</feature>
<dbReference type="PROSITE" id="PS00026">
    <property type="entry name" value="CHIT_BIND_I_1"/>
    <property type="match status" value="1"/>
</dbReference>
<reference evidence="19 20" key="1">
    <citation type="submission" date="2018-10" db="EMBL/GenBank/DDBJ databases">
        <title>A high-quality apple genome assembly.</title>
        <authorList>
            <person name="Hu J."/>
        </authorList>
    </citation>
    <scope>NUCLEOTIDE SEQUENCE [LARGE SCALE GENOMIC DNA]</scope>
    <source>
        <strain evidence="20">cv. HFTH1</strain>
        <tissue evidence="19">Young leaf</tissue>
    </source>
</reference>
<dbReference type="GO" id="GO:0050832">
    <property type="term" value="P:defense response to fungus"/>
    <property type="evidence" value="ECO:0007669"/>
    <property type="project" value="UniProtKB-ARBA"/>
</dbReference>
<dbReference type="SUPFAM" id="SSF81383">
    <property type="entry name" value="F-box domain"/>
    <property type="match status" value="1"/>
</dbReference>
<keyword evidence="20" id="KW-1185">Reference proteome</keyword>
<dbReference type="GO" id="GO:0008061">
    <property type="term" value="F:chitin binding"/>
    <property type="evidence" value="ECO:0007669"/>
    <property type="project" value="UniProtKB-UniRule"/>
</dbReference>